<proteinExistence type="predicted"/>
<dbReference type="Proteomes" id="UP000649617">
    <property type="component" value="Unassembled WGS sequence"/>
</dbReference>
<organism evidence="1 2">
    <name type="scientific">Symbiodinium pilosum</name>
    <name type="common">Dinoflagellate</name>
    <dbReference type="NCBI Taxonomy" id="2952"/>
    <lineage>
        <taxon>Eukaryota</taxon>
        <taxon>Sar</taxon>
        <taxon>Alveolata</taxon>
        <taxon>Dinophyceae</taxon>
        <taxon>Suessiales</taxon>
        <taxon>Symbiodiniaceae</taxon>
        <taxon>Symbiodinium</taxon>
    </lineage>
</organism>
<accession>A0A812ING5</accession>
<dbReference type="AlphaFoldDB" id="A0A812ING5"/>
<gene>
    <name evidence="1" type="ORF">SPIL2461_LOCUS573</name>
</gene>
<protein>
    <submittedName>
        <fullName evidence="1">Uncharacterized protein</fullName>
    </submittedName>
</protein>
<evidence type="ECO:0000313" key="1">
    <source>
        <dbReference type="EMBL" id="CAE7162731.1"/>
    </source>
</evidence>
<dbReference type="EMBL" id="CAJNIZ010000466">
    <property type="protein sequence ID" value="CAE7162731.1"/>
    <property type="molecule type" value="Genomic_DNA"/>
</dbReference>
<dbReference type="OrthoDB" id="409849at2759"/>
<comment type="caution">
    <text evidence="1">The sequence shown here is derived from an EMBL/GenBank/DDBJ whole genome shotgun (WGS) entry which is preliminary data.</text>
</comment>
<keyword evidence="2" id="KW-1185">Reference proteome</keyword>
<name>A0A812ING5_SYMPI</name>
<reference evidence="1" key="1">
    <citation type="submission" date="2021-02" db="EMBL/GenBank/DDBJ databases">
        <authorList>
            <person name="Dougan E. K."/>
            <person name="Rhodes N."/>
            <person name="Thang M."/>
            <person name="Chan C."/>
        </authorList>
    </citation>
    <scope>NUCLEOTIDE SEQUENCE</scope>
</reference>
<evidence type="ECO:0000313" key="2">
    <source>
        <dbReference type="Proteomes" id="UP000649617"/>
    </source>
</evidence>
<sequence>MCKAWWDKDDPKYCMPVAGDYARHQEALRNYLWFRASNCGNFWTEQECLRIFGNQAVLTHECKFRVHLSTPSTTLLGIRA</sequence>